<dbReference type="AlphaFoldDB" id="A0A4Q4T7W2"/>
<evidence type="ECO:0000313" key="3">
    <source>
        <dbReference type="EMBL" id="RYP02595.1"/>
    </source>
</evidence>
<keyword evidence="4" id="KW-1185">Reference proteome</keyword>
<dbReference type="Proteomes" id="UP000293360">
    <property type="component" value="Unassembled WGS sequence"/>
</dbReference>
<name>A0A4Q4T7W2_9PEZI</name>
<dbReference type="InterPro" id="IPR056444">
    <property type="entry name" value="Zn_ribbon_GRF_2"/>
</dbReference>
<feature type="compositionally biased region" description="Basic and acidic residues" evidence="1">
    <location>
        <begin position="141"/>
        <end position="156"/>
    </location>
</feature>
<evidence type="ECO:0000313" key="4">
    <source>
        <dbReference type="Proteomes" id="UP000293360"/>
    </source>
</evidence>
<dbReference type="EMBL" id="QJNU01000310">
    <property type="protein sequence ID" value="RYP02595.1"/>
    <property type="molecule type" value="Genomic_DNA"/>
</dbReference>
<dbReference type="OrthoDB" id="4469945at2759"/>
<feature type="compositionally biased region" description="Basic and acidic residues" evidence="1">
    <location>
        <begin position="108"/>
        <end position="130"/>
    </location>
</feature>
<protein>
    <recommendedName>
        <fullName evidence="2">GRF-like zinc ribbon domain-containing protein</fullName>
    </recommendedName>
</protein>
<gene>
    <name evidence="3" type="ORF">DL764_005721</name>
</gene>
<evidence type="ECO:0000259" key="2">
    <source>
        <dbReference type="Pfam" id="PF23549"/>
    </source>
</evidence>
<comment type="caution">
    <text evidence="3">The sequence shown here is derived from an EMBL/GenBank/DDBJ whole genome shotgun (WGS) entry which is preliminary data.</text>
</comment>
<accession>A0A4Q4T7W2</accession>
<organism evidence="3 4">
    <name type="scientific">Monosporascus ibericus</name>
    <dbReference type="NCBI Taxonomy" id="155417"/>
    <lineage>
        <taxon>Eukaryota</taxon>
        <taxon>Fungi</taxon>
        <taxon>Dikarya</taxon>
        <taxon>Ascomycota</taxon>
        <taxon>Pezizomycotina</taxon>
        <taxon>Sordariomycetes</taxon>
        <taxon>Xylariomycetidae</taxon>
        <taxon>Xylariales</taxon>
        <taxon>Xylariales incertae sedis</taxon>
        <taxon>Monosporascus</taxon>
    </lineage>
</organism>
<sequence length="336" mass="36633">MGGEPDPGGRGEPEIESAASPPANTISDDGDEDRPVTPGAPSDAPLPSGTLTPTTGDTVRLGPQRHPVLPAGSATLAEHSRSQSPVLVAEASSSRRTEPSTAQPTTPKLREARNILKRERPGDPVVKEEPGDGNDGLVRTPRWDARNRSSPVKREEDDNSSDDDEDDDDVVEVSPFKRPRGPRDQEAAPALAYLGAFRRRSDSPSPLPPPDPLYHPDFPDRPALKCPRAQRGHADIVCETSRSQRNAGREYYRCLGCGPGDGFICWADGRGVRPDNPRCHCGHASREDITGFRSLQPGTLWYKCATDACGFRRFDWDDPLTQEEADAYCGLEVHRF</sequence>
<reference evidence="3 4" key="1">
    <citation type="submission" date="2018-06" db="EMBL/GenBank/DDBJ databases">
        <title>Complete Genomes of Monosporascus.</title>
        <authorList>
            <person name="Robinson A.J."/>
            <person name="Natvig D.O."/>
        </authorList>
    </citation>
    <scope>NUCLEOTIDE SEQUENCE [LARGE SCALE GENOMIC DNA]</scope>
    <source>
        <strain evidence="3 4">CBS 110550</strain>
    </source>
</reference>
<feature type="region of interest" description="Disordered" evidence="1">
    <location>
        <begin position="1"/>
        <end position="226"/>
    </location>
</feature>
<feature type="compositionally biased region" description="Acidic residues" evidence="1">
    <location>
        <begin position="157"/>
        <end position="171"/>
    </location>
</feature>
<feature type="compositionally biased region" description="Low complexity" evidence="1">
    <location>
        <begin position="45"/>
        <end position="58"/>
    </location>
</feature>
<dbReference type="Pfam" id="PF23549">
    <property type="entry name" value="Zn_ribbon_GRF_2"/>
    <property type="match status" value="1"/>
</dbReference>
<feature type="domain" description="GRF-like zinc ribbon" evidence="2">
    <location>
        <begin position="239"/>
        <end position="270"/>
    </location>
</feature>
<evidence type="ECO:0000256" key="1">
    <source>
        <dbReference type="SAM" id="MobiDB-lite"/>
    </source>
</evidence>
<proteinExistence type="predicted"/>